<keyword evidence="2" id="KW-1185">Reference proteome</keyword>
<organism evidence="1 2">
    <name type="scientific">Phenylobacterium hankyongense</name>
    <dbReference type="NCBI Taxonomy" id="1813876"/>
    <lineage>
        <taxon>Bacteria</taxon>
        <taxon>Pseudomonadati</taxon>
        <taxon>Pseudomonadota</taxon>
        <taxon>Alphaproteobacteria</taxon>
        <taxon>Caulobacterales</taxon>
        <taxon>Caulobacteraceae</taxon>
        <taxon>Phenylobacterium</taxon>
    </lineage>
</organism>
<dbReference type="Proteomes" id="UP000249842">
    <property type="component" value="Unassembled WGS sequence"/>
</dbReference>
<name>A0A328B097_9CAUL</name>
<gene>
    <name evidence="1" type="ORF">DJ021_13840</name>
</gene>
<evidence type="ECO:0000313" key="1">
    <source>
        <dbReference type="EMBL" id="RAK60812.1"/>
    </source>
</evidence>
<dbReference type="OrthoDB" id="7950977at2"/>
<accession>A0A328B097</accession>
<dbReference type="EMBL" id="QFYP01000001">
    <property type="protein sequence ID" value="RAK60812.1"/>
    <property type="molecule type" value="Genomic_DNA"/>
</dbReference>
<reference evidence="2" key="1">
    <citation type="submission" date="2018-05" db="EMBL/GenBank/DDBJ databases">
        <authorList>
            <person name="Li X."/>
        </authorList>
    </citation>
    <scope>NUCLEOTIDE SEQUENCE [LARGE SCALE GENOMIC DNA]</scope>
    <source>
        <strain evidence="2">HKS-05</strain>
    </source>
</reference>
<evidence type="ECO:0000313" key="2">
    <source>
        <dbReference type="Proteomes" id="UP000249842"/>
    </source>
</evidence>
<dbReference type="AlphaFoldDB" id="A0A328B097"/>
<comment type="caution">
    <text evidence="1">The sequence shown here is derived from an EMBL/GenBank/DDBJ whole genome shotgun (WGS) entry which is preliminary data.</text>
</comment>
<proteinExistence type="predicted"/>
<protein>
    <submittedName>
        <fullName evidence="1">Uncharacterized protein</fullName>
    </submittedName>
</protein>
<sequence>MTWSMETHGGPLAALAAPWAGDLTPRPEAAALRLPNHAVVSALFGAMMAAGPNAGDCGWRTAGQSVSNVQRIGLSWLEVRLEAAHVDDAWLALRGVSPLCVDVLALLMSGPSEGGPAGVRLIRAADILEAKGYRRWGDERRGLERQLACEMLILRRLSAGLAGELLFKLSPLDAGGCDFVYEPGAWLNTLLQSAPPQFLDARILRFDHRANRGADVLAKKLAVHLTCSTAARGSAVRTVRSLLQSAGVPRQDLASRRGRGGRLVDRFDEAVLRLQEHGLFQLRYRGRPSTGAPADRVKGWVREWLDTEMAIRRLRPAEAPRAQVAAPMVPEAFMAPVHEDLRRGVTRITAPRSEGG</sequence>